<organism evidence="1 2">
    <name type="scientific">Desulforhopalus singaporensis</name>
    <dbReference type="NCBI Taxonomy" id="91360"/>
    <lineage>
        <taxon>Bacteria</taxon>
        <taxon>Pseudomonadati</taxon>
        <taxon>Thermodesulfobacteriota</taxon>
        <taxon>Desulfobulbia</taxon>
        <taxon>Desulfobulbales</taxon>
        <taxon>Desulfocapsaceae</taxon>
        <taxon>Desulforhopalus</taxon>
    </lineage>
</organism>
<dbReference type="Proteomes" id="UP000199073">
    <property type="component" value="Unassembled WGS sequence"/>
</dbReference>
<proteinExistence type="predicted"/>
<gene>
    <name evidence="1" type="ORF">SAMN05660330_02463</name>
</gene>
<dbReference type="OrthoDB" id="9798683at2"/>
<protein>
    <submittedName>
        <fullName evidence="1">Protein AroM</fullName>
    </submittedName>
</protein>
<name>A0A1H0RYM5_9BACT</name>
<evidence type="ECO:0000313" key="2">
    <source>
        <dbReference type="Proteomes" id="UP000199073"/>
    </source>
</evidence>
<dbReference type="EMBL" id="FNJI01000016">
    <property type="protein sequence ID" value="SDP34038.1"/>
    <property type="molecule type" value="Genomic_DNA"/>
</dbReference>
<accession>A0A1H0RYM5</accession>
<dbReference type="RefSeq" id="WP_092223229.1">
    <property type="nucleotide sequence ID" value="NZ_FNJI01000016.1"/>
</dbReference>
<sequence>MNSNANVLGILTLGQSPRDDVIPSFQELLPPGTTIREAGALDGLSQEQIDALAPDSADSGIETRLAGGSGVMVDKKRLTPLLIHQALKLQDQCNHIILLCSGEFDQLRSACSAIIEPIILLRGIIHGLAGAKILGIIGPASDLALAPAQWQPYARRVVCGAASPYGETGAIIRAGESVTKQGAEIILLDDMGFTEKHRLAVQKNNQVPVVCATTMCARVLTEVMCHANG</sequence>
<keyword evidence="2" id="KW-1185">Reference proteome</keyword>
<reference evidence="1 2" key="1">
    <citation type="submission" date="2016-10" db="EMBL/GenBank/DDBJ databases">
        <authorList>
            <person name="de Groot N.N."/>
        </authorList>
    </citation>
    <scope>NUCLEOTIDE SEQUENCE [LARGE SCALE GENOMIC DNA]</scope>
    <source>
        <strain evidence="1 2">DSM 12130</strain>
    </source>
</reference>
<evidence type="ECO:0000313" key="1">
    <source>
        <dbReference type="EMBL" id="SDP34038.1"/>
    </source>
</evidence>
<dbReference type="InterPro" id="IPR010843">
    <property type="entry name" value="Uncharacterised_AroM"/>
</dbReference>
<dbReference type="AlphaFoldDB" id="A0A1H0RYM5"/>
<dbReference type="Pfam" id="PF07302">
    <property type="entry name" value="AroM"/>
    <property type="match status" value="1"/>
</dbReference>
<dbReference type="STRING" id="91360.SAMN05660330_02463"/>